<evidence type="ECO:0000256" key="8">
    <source>
        <dbReference type="ARBA" id="ARBA00022801"/>
    </source>
</evidence>
<dbReference type="Gene3D" id="3.40.630.10">
    <property type="entry name" value="Zn peptidases"/>
    <property type="match status" value="1"/>
</dbReference>
<dbReference type="SUPFAM" id="SSF53187">
    <property type="entry name" value="Zn-dependent exopeptidases"/>
    <property type="match status" value="1"/>
</dbReference>
<feature type="active site" evidence="14">
    <location>
        <position position="171"/>
    </location>
</feature>
<keyword evidence="8" id="KW-0378">Hydrolase</keyword>
<evidence type="ECO:0000259" key="16">
    <source>
        <dbReference type="Pfam" id="PF07687"/>
    </source>
</evidence>
<evidence type="ECO:0000313" key="19">
    <source>
        <dbReference type="Proteomes" id="UP000094020"/>
    </source>
</evidence>
<keyword evidence="7 15" id="KW-0479">Metal-binding</keyword>
<evidence type="ECO:0000256" key="15">
    <source>
        <dbReference type="PIRSR" id="PIRSR037217-2"/>
    </source>
</evidence>
<dbReference type="InterPro" id="IPR036264">
    <property type="entry name" value="Bact_exopeptidase_dim_dom"/>
</dbReference>
<feature type="binding site" evidence="15">
    <location>
        <position position="169"/>
    </location>
    <ligand>
        <name>Zn(2+)</name>
        <dbReference type="ChEBI" id="CHEBI:29105"/>
        <label>2</label>
    </ligand>
</feature>
<reference evidence="18" key="2">
    <citation type="submission" date="2013-07" db="EMBL/GenBank/DDBJ databases">
        <authorList>
            <consortium name="The Broad Institute Genome Sequencing Platform"/>
            <person name="Cuomo C."/>
            <person name="Litvintseva A."/>
            <person name="Chen Y."/>
            <person name="Heitman J."/>
            <person name="Sun S."/>
            <person name="Springer D."/>
            <person name="Dromer F."/>
            <person name="Young S.K."/>
            <person name="Zeng Q."/>
            <person name="Gargeya S."/>
            <person name="Fitzgerald M."/>
            <person name="Abouelleil A."/>
            <person name="Alvarado L."/>
            <person name="Berlin A.M."/>
            <person name="Chapman S.B."/>
            <person name="Dewar J."/>
            <person name="Goldberg J."/>
            <person name="Griggs A."/>
            <person name="Gujja S."/>
            <person name="Hansen M."/>
            <person name="Howarth C."/>
            <person name="Imamovic A."/>
            <person name="Larimer J."/>
            <person name="McCowan C."/>
            <person name="Murphy C."/>
            <person name="Pearson M."/>
            <person name="Priest M."/>
            <person name="Roberts A."/>
            <person name="Saif S."/>
            <person name="Shea T."/>
            <person name="Sykes S."/>
            <person name="Wortman J."/>
            <person name="Nusbaum C."/>
            <person name="Birren B."/>
        </authorList>
    </citation>
    <scope>NUCLEOTIDE SEQUENCE</scope>
    <source>
        <strain evidence="18">CBS 10737</strain>
    </source>
</reference>
<keyword evidence="13" id="KW-0325">Glycoprotein</keyword>
<keyword evidence="12" id="KW-0472">Membrane</keyword>
<proteinExistence type="inferred from homology"/>
<evidence type="ECO:0000256" key="1">
    <source>
        <dbReference type="ARBA" id="ARBA00001947"/>
    </source>
</evidence>
<evidence type="ECO:0000313" key="17">
    <source>
        <dbReference type="EMBL" id="OCF49194.1"/>
    </source>
</evidence>
<dbReference type="InterPro" id="IPR011650">
    <property type="entry name" value="Peptidase_M20_dimer"/>
</dbReference>
<accession>A0A1B9I0Z8</accession>
<dbReference type="InterPro" id="IPR017141">
    <property type="entry name" value="Pept_M20_carboxypep"/>
</dbReference>
<reference evidence="18" key="4">
    <citation type="submission" date="2024-02" db="EMBL/GenBank/DDBJ databases">
        <title>Comparative genomics of Cryptococcus and Kwoniella reveals pathogenesis evolution and contrasting modes of karyotype evolution via chromosome fusion or intercentromeric recombination.</title>
        <authorList>
            <person name="Coelho M.A."/>
            <person name="David-Palma M."/>
            <person name="Shea T."/>
            <person name="Bowers K."/>
            <person name="McGinley-Smith S."/>
            <person name="Mohammad A.W."/>
            <person name="Gnirke A."/>
            <person name="Yurkov A.M."/>
            <person name="Nowrousian M."/>
            <person name="Sun S."/>
            <person name="Cuomo C.A."/>
            <person name="Heitman J."/>
        </authorList>
    </citation>
    <scope>NUCLEOTIDE SEQUENCE</scope>
    <source>
        <strain evidence="18">CBS 10737</strain>
    </source>
</reference>
<keyword evidence="10" id="KW-0832">Ubl conjugation</keyword>
<evidence type="ECO:0000256" key="13">
    <source>
        <dbReference type="ARBA" id="ARBA00023180"/>
    </source>
</evidence>
<evidence type="ECO:0000256" key="10">
    <source>
        <dbReference type="ARBA" id="ARBA00022843"/>
    </source>
</evidence>
<dbReference type="GO" id="GO:0016020">
    <property type="term" value="C:membrane"/>
    <property type="evidence" value="ECO:0007669"/>
    <property type="project" value="UniProtKB-SubCell"/>
</dbReference>
<evidence type="ECO:0000256" key="9">
    <source>
        <dbReference type="ARBA" id="ARBA00022833"/>
    </source>
</evidence>
<protein>
    <submittedName>
        <fullName evidence="17">Gly-Xaa carboxypeptidase</fullName>
    </submittedName>
</protein>
<dbReference type="PROSITE" id="PS00758">
    <property type="entry name" value="ARGE_DAPE_CPG2_1"/>
    <property type="match status" value="1"/>
</dbReference>
<keyword evidence="9 15" id="KW-0862">Zinc</keyword>
<organism evidence="17">
    <name type="scientific">Kwoniella pini CBS 10737</name>
    <dbReference type="NCBI Taxonomy" id="1296096"/>
    <lineage>
        <taxon>Eukaryota</taxon>
        <taxon>Fungi</taxon>
        <taxon>Dikarya</taxon>
        <taxon>Basidiomycota</taxon>
        <taxon>Agaricomycotina</taxon>
        <taxon>Tremellomycetes</taxon>
        <taxon>Tremellales</taxon>
        <taxon>Cryptococcaceae</taxon>
        <taxon>Kwoniella</taxon>
    </lineage>
</organism>
<reference evidence="17" key="3">
    <citation type="submission" date="2016-07" db="EMBL/GenBank/DDBJ databases">
        <title>Evolution of pathogenesis and genome organization in the Tremellales.</title>
        <authorList>
            <person name="Cuomo C."/>
            <person name="Litvintseva A."/>
            <person name="Heitman J."/>
            <person name="Chen Y."/>
            <person name="Sun S."/>
            <person name="Springer D."/>
            <person name="Dromer F."/>
            <person name="Young S."/>
            <person name="Zeng Q."/>
            <person name="Chapman S."/>
            <person name="Gujja S."/>
            <person name="Saif S."/>
            <person name="Birren B."/>
        </authorList>
    </citation>
    <scope>NUCLEOTIDE SEQUENCE</scope>
    <source>
        <strain evidence="17">CBS 10737</strain>
    </source>
</reference>
<gene>
    <name evidence="17" type="ORF">I206_04882</name>
    <name evidence="18" type="ORF">I206_106059</name>
</gene>
<dbReference type="InterPro" id="IPR002933">
    <property type="entry name" value="Peptidase_M20"/>
</dbReference>
<dbReference type="GO" id="GO:0051603">
    <property type="term" value="P:proteolysis involved in protein catabolic process"/>
    <property type="evidence" value="ECO:0007669"/>
    <property type="project" value="TreeGrafter"/>
</dbReference>
<comment type="subcellular location">
    <subcellularLocation>
        <location evidence="2">Membrane</location>
        <topology evidence="2">Single-pass membrane protein</topology>
    </subcellularLocation>
</comment>
<evidence type="ECO:0000256" key="14">
    <source>
        <dbReference type="PIRSR" id="PIRSR037217-1"/>
    </source>
</evidence>
<dbReference type="AlphaFoldDB" id="A0A1B9I0Z8"/>
<feature type="active site" description="Proton acceptor" evidence="14">
    <location>
        <position position="239"/>
    </location>
</feature>
<dbReference type="EMBL" id="KI894012">
    <property type="protein sequence ID" value="OCF49194.1"/>
    <property type="molecule type" value="Genomic_DNA"/>
</dbReference>
<dbReference type="PANTHER" id="PTHR45962">
    <property type="entry name" value="N-FATTY-ACYL-AMINO ACID SYNTHASE/HYDROLASE PM20D1"/>
    <property type="match status" value="1"/>
</dbReference>
<evidence type="ECO:0000256" key="7">
    <source>
        <dbReference type="ARBA" id="ARBA00022723"/>
    </source>
</evidence>
<keyword evidence="5" id="KW-0645">Protease</keyword>
<dbReference type="GO" id="GO:0000328">
    <property type="term" value="C:fungal-type vacuole lumen"/>
    <property type="evidence" value="ECO:0007669"/>
    <property type="project" value="TreeGrafter"/>
</dbReference>
<comment type="cofactor">
    <cofactor evidence="1">
        <name>Zn(2+)</name>
        <dbReference type="ChEBI" id="CHEBI:29105"/>
    </cofactor>
</comment>
<dbReference type="CDD" id="cd05674">
    <property type="entry name" value="M20_yscS"/>
    <property type="match status" value="1"/>
</dbReference>
<evidence type="ECO:0000256" key="6">
    <source>
        <dbReference type="ARBA" id="ARBA00022692"/>
    </source>
</evidence>
<evidence type="ECO:0000256" key="12">
    <source>
        <dbReference type="ARBA" id="ARBA00023136"/>
    </source>
</evidence>
<comment type="similarity">
    <text evidence="3">Belongs to the peptidase M20A family.</text>
</comment>
<dbReference type="GO" id="GO:0004181">
    <property type="term" value="F:metallocarboxypeptidase activity"/>
    <property type="evidence" value="ECO:0007669"/>
    <property type="project" value="InterPro"/>
</dbReference>
<dbReference type="Gene3D" id="3.30.70.360">
    <property type="match status" value="1"/>
</dbReference>
<dbReference type="InterPro" id="IPR001261">
    <property type="entry name" value="ArgE/DapE_CS"/>
</dbReference>
<reference evidence="17" key="1">
    <citation type="submission" date="2013-07" db="EMBL/GenBank/DDBJ databases">
        <title>The Genome Sequence of Cryptococcus pinus CBS10737.</title>
        <authorList>
            <consortium name="The Broad Institute Genome Sequencing Platform"/>
            <person name="Cuomo C."/>
            <person name="Litvintseva A."/>
            <person name="Chen Y."/>
            <person name="Heitman J."/>
            <person name="Sun S."/>
            <person name="Springer D."/>
            <person name="Dromer F."/>
            <person name="Young S.K."/>
            <person name="Zeng Q."/>
            <person name="Gargeya S."/>
            <person name="Fitzgerald M."/>
            <person name="Abouelleil A."/>
            <person name="Alvarado L."/>
            <person name="Berlin A.M."/>
            <person name="Chapman S.B."/>
            <person name="Dewar J."/>
            <person name="Goldberg J."/>
            <person name="Griggs A."/>
            <person name="Gujja S."/>
            <person name="Hansen M."/>
            <person name="Howarth C."/>
            <person name="Imamovic A."/>
            <person name="Larimer J."/>
            <person name="McCowan C."/>
            <person name="Murphy C."/>
            <person name="Pearson M."/>
            <person name="Priest M."/>
            <person name="Roberts A."/>
            <person name="Saif S."/>
            <person name="Shea T."/>
            <person name="Sykes S."/>
            <person name="Wortman J."/>
            <person name="Nusbaum C."/>
            <person name="Birren B."/>
        </authorList>
    </citation>
    <scope>NUCLEOTIDE SEQUENCE [LARGE SCALE GENOMIC DNA]</scope>
    <source>
        <strain evidence="17">CBS 10737</strain>
    </source>
</reference>
<dbReference type="PANTHER" id="PTHR45962:SF1">
    <property type="entry name" value="N-FATTY-ACYL-AMINO ACID SYNTHASE_HYDROLASE PM20D1"/>
    <property type="match status" value="1"/>
</dbReference>
<dbReference type="STRING" id="1296096.A0A1B9I0Z8"/>
<dbReference type="Pfam" id="PF07687">
    <property type="entry name" value="M20_dimer"/>
    <property type="match status" value="1"/>
</dbReference>
<dbReference type="PIRSF" id="PIRSF037217">
    <property type="entry name" value="Carboxypeptidase_S"/>
    <property type="match status" value="1"/>
</dbReference>
<name>A0A1B9I0Z8_9TREE</name>
<feature type="binding site" evidence="15">
    <location>
        <position position="268"/>
    </location>
    <ligand>
        <name>Zn(2+)</name>
        <dbReference type="ChEBI" id="CHEBI:29105"/>
        <label>2</label>
    </ligand>
</feature>
<feature type="binding site" evidence="15">
    <location>
        <position position="204"/>
    </location>
    <ligand>
        <name>Zn(2+)</name>
        <dbReference type="ChEBI" id="CHEBI:29105"/>
        <label>1</label>
    </ligand>
</feature>
<dbReference type="PROSITE" id="PS00759">
    <property type="entry name" value="ARGE_DAPE_CPG2_2"/>
    <property type="match status" value="1"/>
</dbReference>
<dbReference type="SUPFAM" id="SSF55031">
    <property type="entry name" value="Bacterial exopeptidase dimerisation domain"/>
    <property type="match status" value="1"/>
</dbReference>
<evidence type="ECO:0000256" key="3">
    <source>
        <dbReference type="ARBA" id="ARBA00006247"/>
    </source>
</evidence>
<evidence type="ECO:0000256" key="2">
    <source>
        <dbReference type="ARBA" id="ARBA00004167"/>
    </source>
</evidence>
<feature type="binding site" evidence="15">
    <location>
        <position position="204"/>
    </location>
    <ligand>
        <name>Zn(2+)</name>
        <dbReference type="ChEBI" id="CHEBI:29105"/>
        <label>2</label>
    </ligand>
</feature>
<dbReference type="GO" id="GO:0046872">
    <property type="term" value="F:metal ion binding"/>
    <property type="evidence" value="ECO:0007669"/>
    <property type="project" value="UniProtKB-KW"/>
</dbReference>
<dbReference type="Pfam" id="PF01546">
    <property type="entry name" value="Peptidase_M20"/>
    <property type="match status" value="1"/>
</dbReference>
<keyword evidence="4" id="KW-1017">Isopeptide bond</keyword>
<dbReference type="KEGG" id="kpin:30173251"/>
<feature type="domain" description="Peptidase M20 dimerisation" evidence="16">
    <location>
        <begin position="286"/>
        <end position="448"/>
    </location>
</feature>
<evidence type="ECO:0000256" key="4">
    <source>
        <dbReference type="ARBA" id="ARBA00022499"/>
    </source>
</evidence>
<dbReference type="FunFam" id="3.40.630.10:FF:000098">
    <property type="entry name" value="Gly-Xaa carboxypeptidase"/>
    <property type="match status" value="1"/>
</dbReference>
<feature type="binding site" evidence="15">
    <location>
        <position position="571"/>
    </location>
    <ligand>
        <name>Zn(2+)</name>
        <dbReference type="ChEBI" id="CHEBI:29105"/>
        <label>1</label>
    </ligand>
</feature>
<dbReference type="RefSeq" id="XP_019010413.1">
    <property type="nucleotide sequence ID" value="XM_019156611.1"/>
</dbReference>
<keyword evidence="11" id="KW-1133">Transmembrane helix</keyword>
<dbReference type="OrthoDB" id="3064516at2759"/>
<dbReference type="GeneID" id="30173251"/>
<evidence type="ECO:0000256" key="5">
    <source>
        <dbReference type="ARBA" id="ARBA00022670"/>
    </source>
</evidence>
<keyword evidence="6" id="KW-0812">Transmembrane</keyword>
<dbReference type="Proteomes" id="UP000094020">
    <property type="component" value="Chromosome 8"/>
</dbReference>
<sequence>MAKGPIHLPVHSLEHSPERGRARKSWPLAVIGLLATAAVLTSFPTSVTQLTSNATSSFFEGDLSVKKGLCEQAEPFLPSGYNVTKIWEEKDVIIKRLQEAIRIPTQMYDEMGPVDEDPRWKIFAEFHDFLERTFPNVYEHAKVTKTDWALVYEIDGTDSSLKPLMLTAHQDVVPVLPDTVGQWTHDPFSGEYDGTSIHGRGSSDTKSSLIAVMSALEHLFGTTDFKPRRPIILAFGSDEERGGQVGAPAIAKFLLEKYGKNSMSLLIDEGNGLVETWGQQFATPAVAEKGHVDIGITVSTLGGHSSVPPTHTAIGLISLLIAQLEAHPHQPTISEKSPIYEFMTCAATFAESMPAKLKKVVIKAGKGDKKAWKQLPLEIINTGMEGSSHGPGQGDPLRSLLTTTQAVDIINGGLKVNALPESVKAIINHRINVLSNHLELQERIETLLLPIVKTYNLTLNGFDGTTVFSGSPSSKVDLNLAFGYFTDPAPHSPVTLDDPAWNVLAGTSRGVWASRKEVSKDGSVVELEKGKDLVMAPFMSTGNTDTRRYLDLTPNIYRYRYTPMEGSAGAHTINEYSNANDLIEFTRFYQAIILNMDQSKDVA</sequence>
<dbReference type="InterPro" id="IPR047177">
    <property type="entry name" value="Pept_M20A"/>
</dbReference>
<feature type="binding site" evidence="15">
    <location>
        <position position="240"/>
    </location>
    <ligand>
        <name>Zn(2+)</name>
        <dbReference type="ChEBI" id="CHEBI:29105"/>
        <label>1</label>
    </ligand>
</feature>
<dbReference type="EMBL" id="CP144526">
    <property type="protein sequence ID" value="WWC72099.1"/>
    <property type="molecule type" value="Genomic_DNA"/>
</dbReference>
<keyword evidence="19" id="KW-1185">Reference proteome</keyword>
<keyword evidence="17" id="KW-0121">Carboxypeptidase</keyword>
<evidence type="ECO:0000256" key="11">
    <source>
        <dbReference type="ARBA" id="ARBA00022989"/>
    </source>
</evidence>
<evidence type="ECO:0000313" key="18">
    <source>
        <dbReference type="EMBL" id="WWC72099.1"/>
    </source>
</evidence>